<dbReference type="EMBL" id="CP097478">
    <property type="protein sequence ID" value="USS93224.1"/>
    <property type="molecule type" value="Genomic_DNA"/>
</dbReference>
<dbReference type="NCBIfam" id="TIGR00543">
    <property type="entry name" value="isochor_syn"/>
    <property type="match status" value="1"/>
</dbReference>
<protein>
    <recommendedName>
        <fullName evidence="3">isochorismate synthase</fullName>
        <ecNumber evidence="3">5.4.4.2</ecNumber>
    </recommendedName>
    <alternativeName>
        <fullName evidence="5">Isochorismate mutase</fullName>
    </alternativeName>
</protein>
<dbReference type="Proteomes" id="UP001057532">
    <property type="component" value="Chromosome"/>
</dbReference>
<dbReference type="EC" id="5.4.4.2" evidence="3"/>
<keyword evidence="4" id="KW-0413">Isomerase</keyword>
<dbReference type="PANTHER" id="PTHR42839:SF2">
    <property type="entry name" value="ISOCHORISMATE SYNTHASE ENTC"/>
    <property type="match status" value="1"/>
</dbReference>
<evidence type="ECO:0000256" key="1">
    <source>
        <dbReference type="ARBA" id="ARBA00000799"/>
    </source>
</evidence>
<feature type="domain" description="Chorismate-utilising enzyme C-terminal" evidence="6">
    <location>
        <begin position="125"/>
        <end position="377"/>
    </location>
</feature>
<dbReference type="InterPro" id="IPR015890">
    <property type="entry name" value="Chorismate_C"/>
</dbReference>
<dbReference type="PANTHER" id="PTHR42839">
    <property type="entry name" value="ISOCHORISMATE SYNTHASE ENTC"/>
    <property type="match status" value="1"/>
</dbReference>
<evidence type="ECO:0000313" key="8">
    <source>
        <dbReference type="Proteomes" id="UP001057532"/>
    </source>
</evidence>
<sequence length="391" mass="43783">MIDRDDTMQPQTNQLLNNFDYYQDGAFFSDPEHHIELIGLGQASRLQNFTLKELVVWHQQQTHPVFGGVPFDQQLTGTSQLMNGTMLAPAYVIDTVTGTEWGHRPSHKPAAPVRPIHLLRRTTEPDWQNRVAPVLRTLQTDAQKQKVVLGMQEQWKLSAPLRASDLIRALLRDQPHTYHFFLKHHDELFLSATPERLVRLHQGKLATAAVAGSIRRGTTTSEDQRLKSALRADSKNQAEHHLVVTEIQRRLRPWAHLQSVAAPQILTTPQIQHLYTPITGSITQQTSLWQLVTALHPTPALGGVPTAWAQATIQATERWPRGLFAAPVGYALPNGDGEFVIGIRSLWGHDQQVNLFAGAGILAASTLAAEAREIQLKTQPMQQILKEQIDD</sequence>
<evidence type="ECO:0000259" key="6">
    <source>
        <dbReference type="Pfam" id="PF00425"/>
    </source>
</evidence>
<dbReference type="InterPro" id="IPR004561">
    <property type="entry name" value="IsoChor_synthase"/>
</dbReference>
<proteinExistence type="inferred from homology"/>
<comment type="catalytic activity">
    <reaction evidence="1">
        <text>chorismate = isochorismate</text>
        <dbReference type="Rhea" id="RHEA:18985"/>
        <dbReference type="ChEBI" id="CHEBI:29748"/>
        <dbReference type="ChEBI" id="CHEBI:29780"/>
        <dbReference type="EC" id="5.4.4.2"/>
    </reaction>
</comment>
<organism evidence="7 8">
    <name type="scientific">Fructilactobacillus ixorae</name>
    <dbReference type="NCBI Taxonomy" id="1750535"/>
    <lineage>
        <taxon>Bacteria</taxon>
        <taxon>Bacillati</taxon>
        <taxon>Bacillota</taxon>
        <taxon>Bacilli</taxon>
        <taxon>Lactobacillales</taxon>
        <taxon>Lactobacillaceae</taxon>
        <taxon>Fructilactobacillus</taxon>
    </lineage>
</organism>
<evidence type="ECO:0000256" key="4">
    <source>
        <dbReference type="ARBA" id="ARBA00023235"/>
    </source>
</evidence>
<evidence type="ECO:0000256" key="3">
    <source>
        <dbReference type="ARBA" id="ARBA00012824"/>
    </source>
</evidence>
<accession>A0ABY5C585</accession>
<name>A0ABY5C585_9LACO</name>
<dbReference type="RefSeq" id="WP_252780029.1">
    <property type="nucleotide sequence ID" value="NZ_CP097478.1"/>
</dbReference>
<comment type="similarity">
    <text evidence="2">Belongs to the isochorismate synthase family.</text>
</comment>
<dbReference type="Pfam" id="PF00425">
    <property type="entry name" value="Chorismate_bind"/>
    <property type="match status" value="1"/>
</dbReference>
<evidence type="ECO:0000313" key="7">
    <source>
        <dbReference type="EMBL" id="USS93224.1"/>
    </source>
</evidence>
<evidence type="ECO:0000256" key="2">
    <source>
        <dbReference type="ARBA" id="ARBA00005297"/>
    </source>
</evidence>
<dbReference type="Gene3D" id="3.60.120.10">
    <property type="entry name" value="Anthranilate synthase"/>
    <property type="match status" value="1"/>
</dbReference>
<gene>
    <name evidence="7" type="ORF">M8332_06405</name>
</gene>
<dbReference type="SUPFAM" id="SSF56322">
    <property type="entry name" value="ADC synthase"/>
    <property type="match status" value="1"/>
</dbReference>
<keyword evidence="8" id="KW-1185">Reference proteome</keyword>
<evidence type="ECO:0000256" key="5">
    <source>
        <dbReference type="ARBA" id="ARBA00041564"/>
    </source>
</evidence>
<reference evidence="7" key="1">
    <citation type="submission" date="2022-05" db="EMBL/GenBank/DDBJ databases">
        <authorList>
            <person name="Oliphant S.A."/>
            <person name="Watson-Haigh N.S."/>
            <person name="Sumby K.M."/>
            <person name="Gardner J.M."/>
            <person name="Jiranek V."/>
        </authorList>
    </citation>
    <scope>NUCLEOTIDE SEQUENCE</scope>
    <source>
        <strain evidence="7">Ru20-1</strain>
    </source>
</reference>
<dbReference type="InterPro" id="IPR005801">
    <property type="entry name" value="ADC_synthase"/>
</dbReference>